<evidence type="ECO:0000259" key="1">
    <source>
        <dbReference type="Pfam" id="PF00651"/>
    </source>
</evidence>
<protein>
    <submittedName>
        <fullName evidence="2">BTB/POZ domain-containing protein</fullName>
    </submittedName>
</protein>
<dbReference type="Proteomes" id="UP000078397">
    <property type="component" value="Unassembled WGS sequence"/>
</dbReference>
<dbReference type="SUPFAM" id="SSF54695">
    <property type="entry name" value="POZ domain"/>
    <property type="match status" value="1"/>
</dbReference>
<proteinExistence type="predicted"/>
<sequence length="269" mass="31282">MAPEEAYFLMEQGAQFDGERLQILRDKEYKKNGASGNFCFLTEHQLSYLEVEGRYNEAWGLAMDVYNHDELPLSILLEDTGMLVFYFALIKQEKSRGVTVERNRSTLSLLEAKLEILSQTVNRSVERYQISPLFRTWLSDAITKDPDPSIAWVTLKKGKSEIRVRRDVLAYWSEYFKRRFSGRWPVPETLVFDSNDEFTTESFIKVFGHFVTTGAYDYKTPEDCYDGLKVARYFLIEKLIEKLEGLIERRGYLAEFAGISRSIGLKFAM</sequence>
<feature type="domain" description="BTB" evidence="1">
    <location>
        <begin position="153"/>
        <end position="247"/>
    </location>
</feature>
<organism evidence="2 3">
    <name type="scientific">Pochonia chlamydosporia 170</name>
    <dbReference type="NCBI Taxonomy" id="1380566"/>
    <lineage>
        <taxon>Eukaryota</taxon>
        <taxon>Fungi</taxon>
        <taxon>Dikarya</taxon>
        <taxon>Ascomycota</taxon>
        <taxon>Pezizomycotina</taxon>
        <taxon>Sordariomycetes</taxon>
        <taxon>Hypocreomycetidae</taxon>
        <taxon>Hypocreales</taxon>
        <taxon>Clavicipitaceae</taxon>
        <taxon>Pochonia</taxon>
    </lineage>
</organism>
<accession>A0A179F6E6</accession>
<keyword evidence="3" id="KW-1185">Reference proteome</keyword>
<evidence type="ECO:0000313" key="2">
    <source>
        <dbReference type="EMBL" id="OAQ60998.1"/>
    </source>
</evidence>
<gene>
    <name evidence="2" type="ORF">VFPPC_02025</name>
</gene>
<dbReference type="AlphaFoldDB" id="A0A179F6E6"/>
<comment type="caution">
    <text evidence="2">The sequence shown here is derived from an EMBL/GenBank/DDBJ whole genome shotgun (WGS) entry which is preliminary data.</text>
</comment>
<evidence type="ECO:0000313" key="3">
    <source>
        <dbReference type="Proteomes" id="UP000078397"/>
    </source>
</evidence>
<dbReference type="Gene3D" id="3.30.710.10">
    <property type="entry name" value="Potassium Channel Kv1.1, Chain A"/>
    <property type="match status" value="1"/>
</dbReference>
<dbReference type="OrthoDB" id="194443at2759"/>
<reference evidence="2 3" key="1">
    <citation type="journal article" date="2016" name="PLoS Pathog.">
        <title>Biosynthesis of antibiotic leucinostatins in bio-control fungus Purpureocillium lilacinum and their inhibition on phytophthora revealed by genome mining.</title>
        <authorList>
            <person name="Wang G."/>
            <person name="Liu Z."/>
            <person name="Lin R."/>
            <person name="Li E."/>
            <person name="Mao Z."/>
            <person name="Ling J."/>
            <person name="Yang Y."/>
            <person name="Yin W.B."/>
            <person name="Xie B."/>
        </authorList>
    </citation>
    <scope>NUCLEOTIDE SEQUENCE [LARGE SCALE GENOMIC DNA]</scope>
    <source>
        <strain evidence="2">170</strain>
    </source>
</reference>
<dbReference type="InterPro" id="IPR011333">
    <property type="entry name" value="SKP1/BTB/POZ_sf"/>
</dbReference>
<dbReference type="Pfam" id="PF00651">
    <property type="entry name" value="BTB"/>
    <property type="match status" value="1"/>
</dbReference>
<dbReference type="InterPro" id="IPR000210">
    <property type="entry name" value="BTB/POZ_dom"/>
</dbReference>
<dbReference type="KEGG" id="pchm:VFPPC_02025"/>
<dbReference type="EMBL" id="LSBJ02000001">
    <property type="protein sequence ID" value="OAQ60998.1"/>
    <property type="molecule type" value="Genomic_DNA"/>
</dbReference>
<dbReference type="GeneID" id="28845745"/>
<dbReference type="RefSeq" id="XP_018138807.1">
    <property type="nucleotide sequence ID" value="XM_018281751.1"/>
</dbReference>
<name>A0A179F6E6_METCM</name>